<dbReference type="HOGENOM" id="CLU_1868186_0_0_1"/>
<dbReference type="EnsemblPlants" id="KEH18951">
    <property type="protein sequence ID" value="KEH18951"/>
    <property type="gene ID" value="MTR_8g432610"/>
</dbReference>
<organism evidence="1 3">
    <name type="scientific">Medicago truncatula</name>
    <name type="common">Barrel medic</name>
    <name type="synonym">Medicago tribuloides</name>
    <dbReference type="NCBI Taxonomy" id="3880"/>
    <lineage>
        <taxon>Eukaryota</taxon>
        <taxon>Viridiplantae</taxon>
        <taxon>Streptophyta</taxon>
        <taxon>Embryophyta</taxon>
        <taxon>Tracheophyta</taxon>
        <taxon>Spermatophyta</taxon>
        <taxon>Magnoliopsida</taxon>
        <taxon>eudicotyledons</taxon>
        <taxon>Gunneridae</taxon>
        <taxon>Pentapetalae</taxon>
        <taxon>rosids</taxon>
        <taxon>fabids</taxon>
        <taxon>Fabales</taxon>
        <taxon>Fabaceae</taxon>
        <taxon>Papilionoideae</taxon>
        <taxon>50 kb inversion clade</taxon>
        <taxon>NPAAA clade</taxon>
        <taxon>Hologalegina</taxon>
        <taxon>IRL clade</taxon>
        <taxon>Trifolieae</taxon>
        <taxon>Medicago</taxon>
    </lineage>
</organism>
<protein>
    <submittedName>
        <fullName evidence="1 2">Uncharacterized protein</fullName>
    </submittedName>
</protein>
<reference evidence="1 3" key="2">
    <citation type="journal article" date="2014" name="BMC Genomics">
        <title>An improved genome release (version Mt4.0) for the model legume Medicago truncatula.</title>
        <authorList>
            <person name="Tang H."/>
            <person name="Krishnakumar V."/>
            <person name="Bidwell S."/>
            <person name="Rosen B."/>
            <person name="Chan A."/>
            <person name="Zhou S."/>
            <person name="Gentzbittel L."/>
            <person name="Childs K.L."/>
            <person name="Yandell M."/>
            <person name="Gundlach H."/>
            <person name="Mayer K.F."/>
            <person name="Schwartz D.C."/>
            <person name="Town C.D."/>
        </authorList>
    </citation>
    <scope>GENOME REANNOTATION</scope>
    <source>
        <strain evidence="1">A17</strain>
        <strain evidence="2 3">cv. Jemalong A17</strain>
    </source>
</reference>
<evidence type="ECO:0000313" key="3">
    <source>
        <dbReference type="Proteomes" id="UP000002051"/>
    </source>
</evidence>
<evidence type="ECO:0000313" key="2">
    <source>
        <dbReference type="EnsemblPlants" id="KEH18951"/>
    </source>
</evidence>
<dbReference type="EMBL" id="CM001224">
    <property type="protein sequence ID" value="KEH18951.1"/>
    <property type="molecule type" value="Genomic_DNA"/>
</dbReference>
<gene>
    <name evidence="1" type="ordered locus">MTR_8g432610</name>
</gene>
<dbReference type="Proteomes" id="UP000002051">
    <property type="component" value="Chromosome 8"/>
</dbReference>
<reference evidence="2" key="3">
    <citation type="submission" date="2015-04" db="UniProtKB">
        <authorList>
            <consortium name="EnsemblPlants"/>
        </authorList>
    </citation>
    <scope>IDENTIFICATION</scope>
    <source>
        <strain evidence="2">cv. Jemalong A17</strain>
    </source>
</reference>
<accession>A0A072TP45</accession>
<dbReference type="AlphaFoldDB" id="A0A072TP45"/>
<proteinExistence type="predicted"/>
<reference evidence="1 3" key="1">
    <citation type="journal article" date="2011" name="Nature">
        <title>The Medicago genome provides insight into the evolution of rhizobial symbioses.</title>
        <authorList>
            <person name="Young N.D."/>
            <person name="Debelle F."/>
            <person name="Oldroyd G.E."/>
            <person name="Geurts R."/>
            <person name="Cannon S.B."/>
            <person name="Udvardi M.K."/>
            <person name="Benedito V.A."/>
            <person name="Mayer K.F."/>
            <person name="Gouzy J."/>
            <person name="Schoof H."/>
            <person name="Van de Peer Y."/>
            <person name="Proost S."/>
            <person name="Cook D.R."/>
            <person name="Meyers B.C."/>
            <person name="Spannagl M."/>
            <person name="Cheung F."/>
            <person name="De Mita S."/>
            <person name="Krishnakumar V."/>
            <person name="Gundlach H."/>
            <person name="Zhou S."/>
            <person name="Mudge J."/>
            <person name="Bharti A.K."/>
            <person name="Murray J.D."/>
            <person name="Naoumkina M.A."/>
            <person name="Rosen B."/>
            <person name="Silverstein K.A."/>
            <person name="Tang H."/>
            <person name="Rombauts S."/>
            <person name="Zhao P.X."/>
            <person name="Zhou P."/>
            <person name="Barbe V."/>
            <person name="Bardou P."/>
            <person name="Bechner M."/>
            <person name="Bellec A."/>
            <person name="Berger A."/>
            <person name="Berges H."/>
            <person name="Bidwell S."/>
            <person name="Bisseling T."/>
            <person name="Choisne N."/>
            <person name="Couloux A."/>
            <person name="Denny R."/>
            <person name="Deshpande S."/>
            <person name="Dai X."/>
            <person name="Doyle J.J."/>
            <person name="Dudez A.M."/>
            <person name="Farmer A.D."/>
            <person name="Fouteau S."/>
            <person name="Franken C."/>
            <person name="Gibelin C."/>
            <person name="Gish J."/>
            <person name="Goldstein S."/>
            <person name="Gonzalez A.J."/>
            <person name="Green P.J."/>
            <person name="Hallab A."/>
            <person name="Hartog M."/>
            <person name="Hua A."/>
            <person name="Humphray S.J."/>
            <person name="Jeong D.H."/>
            <person name="Jing Y."/>
            <person name="Jocker A."/>
            <person name="Kenton S.M."/>
            <person name="Kim D.J."/>
            <person name="Klee K."/>
            <person name="Lai H."/>
            <person name="Lang C."/>
            <person name="Lin S."/>
            <person name="Macmil S.L."/>
            <person name="Magdelenat G."/>
            <person name="Matthews L."/>
            <person name="McCorrison J."/>
            <person name="Monaghan E.L."/>
            <person name="Mun J.H."/>
            <person name="Najar F.Z."/>
            <person name="Nicholson C."/>
            <person name="Noirot C."/>
            <person name="O'Bleness M."/>
            <person name="Paule C.R."/>
            <person name="Poulain J."/>
            <person name="Prion F."/>
            <person name="Qin B."/>
            <person name="Qu C."/>
            <person name="Retzel E.F."/>
            <person name="Riddle C."/>
            <person name="Sallet E."/>
            <person name="Samain S."/>
            <person name="Samson N."/>
            <person name="Sanders I."/>
            <person name="Saurat O."/>
            <person name="Scarpelli C."/>
            <person name="Schiex T."/>
            <person name="Segurens B."/>
            <person name="Severin A.J."/>
            <person name="Sherrier D.J."/>
            <person name="Shi R."/>
            <person name="Sims S."/>
            <person name="Singer S.R."/>
            <person name="Sinharoy S."/>
            <person name="Sterck L."/>
            <person name="Viollet A."/>
            <person name="Wang B.B."/>
            <person name="Wang K."/>
            <person name="Wang M."/>
            <person name="Wang X."/>
            <person name="Warfsmann J."/>
            <person name="Weissenbach J."/>
            <person name="White D.D."/>
            <person name="White J.D."/>
            <person name="Wiley G.B."/>
            <person name="Wincker P."/>
            <person name="Xing Y."/>
            <person name="Yang L."/>
            <person name="Yao Z."/>
            <person name="Ying F."/>
            <person name="Zhai J."/>
            <person name="Zhou L."/>
            <person name="Zuber A."/>
            <person name="Denarie J."/>
            <person name="Dixon R.A."/>
            <person name="May G.D."/>
            <person name="Schwartz D.C."/>
            <person name="Rogers J."/>
            <person name="Quetier F."/>
            <person name="Town C.D."/>
            <person name="Roe B.A."/>
        </authorList>
    </citation>
    <scope>NUCLEOTIDE SEQUENCE [LARGE SCALE GENOMIC DNA]</scope>
    <source>
        <strain evidence="1">A17</strain>
        <strain evidence="2 3">cv. Jemalong A17</strain>
    </source>
</reference>
<name>A0A072TP45_MEDTR</name>
<keyword evidence="3" id="KW-1185">Reference proteome</keyword>
<evidence type="ECO:0000313" key="1">
    <source>
        <dbReference type="EMBL" id="KEH18951.1"/>
    </source>
</evidence>
<sequence length="137" mass="15234">MVSVSWTPKPFCSGNDFYSIKHSNAARIKSPVTNATKKNFSFPLITTTAPPIPNPLTPTAGIGTVTVVTIETVAEKENVIETEKEIGKGKETEITEIVNEETAIENVKKRRRRNTNTTKSRHNRWRNPCNLVVNLDG</sequence>